<dbReference type="PANTHER" id="PTHR10791:SF236">
    <property type="entry name" value="BIDIRECTIONAL SUGAR TRANSPORTER SWEET8"/>
    <property type="match status" value="1"/>
</dbReference>
<feature type="transmembrane region" description="Helical" evidence="9">
    <location>
        <begin position="132"/>
        <end position="154"/>
    </location>
</feature>
<keyword evidence="3" id="KW-0813">Transport</keyword>
<evidence type="ECO:0000256" key="8">
    <source>
        <dbReference type="ARBA" id="ARBA00023136"/>
    </source>
</evidence>
<dbReference type="GO" id="GO:0051119">
    <property type="term" value="F:sugar transmembrane transporter activity"/>
    <property type="evidence" value="ECO:0007669"/>
    <property type="project" value="InterPro"/>
</dbReference>
<feature type="transmembrane region" description="Helical" evidence="9">
    <location>
        <begin position="12"/>
        <end position="34"/>
    </location>
</feature>
<feature type="transmembrane region" description="Helical" evidence="9">
    <location>
        <begin position="453"/>
        <end position="473"/>
    </location>
</feature>
<dbReference type="AlphaFoldDB" id="A0A4D6M2S8"/>
<keyword evidence="5 9" id="KW-0812">Transmembrane</keyword>
<feature type="transmembrane region" description="Helical" evidence="9">
    <location>
        <begin position="46"/>
        <end position="64"/>
    </location>
</feature>
<dbReference type="InterPro" id="IPR004316">
    <property type="entry name" value="SWEET_rpt"/>
</dbReference>
<proteinExistence type="inferred from homology"/>
<dbReference type="FunFam" id="1.20.1280.290:FF:000001">
    <property type="entry name" value="Bidirectional sugar transporter SWEET"/>
    <property type="match status" value="2"/>
</dbReference>
<keyword evidence="11" id="KW-1185">Reference proteome</keyword>
<evidence type="ECO:0000256" key="3">
    <source>
        <dbReference type="ARBA" id="ARBA00022448"/>
    </source>
</evidence>
<feature type="transmembrane region" description="Helical" evidence="9">
    <location>
        <begin position="271"/>
        <end position="295"/>
    </location>
</feature>
<keyword evidence="4 10" id="KW-0762">Sugar transport</keyword>
<dbReference type="GO" id="GO:0016020">
    <property type="term" value="C:membrane"/>
    <property type="evidence" value="ECO:0007669"/>
    <property type="project" value="InterPro"/>
</dbReference>
<protein>
    <submittedName>
        <fullName evidence="10">SWEET sugar transporter</fullName>
    </submittedName>
</protein>
<feature type="transmembrane region" description="Helical" evidence="9">
    <location>
        <begin position="192"/>
        <end position="211"/>
    </location>
</feature>
<evidence type="ECO:0000256" key="7">
    <source>
        <dbReference type="ARBA" id="ARBA00022989"/>
    </source>
</evidence>
<evidence type="ECO:0000313" key="11">
    <source>
        <dbReference type="Proteomes" id="UP000501690"/>
    </source>
</evidence>
<evidence type="ECO:0000256" key="5">
    <source>
        <dbReference type="ARBA" id="ARBA00022692"/>
    </source>
</evidence>
<evidence type="ECO:0000256" key="6">
    <source>
        <dbReference type="ARBA" id="ARBA00022737"/>
    </source>
</evidence>
<feature type="transmembrane region" description="Helical" evidence="9">
    <location>
        <begin position="70"/>
        <end position="91"/>
    </location>
</feature>
<dbReference type="Gene3D" id="1.20.1280.290">
    <property type="match status" value="4"/>
</dbReference>
<reference evidence="10 11" key="1">
    <citation type="submission" date="2019-04" db="EMBL/GenBank/DDBJ databases">
        <title>An improved genome assembly and genetic linkage map for asparagus bean, Vigna unguiculata ssp. sesquipedialis.</title>
        <authorList>
            <person name="Xia Q."/>
            <person name="Zhang R."/>
            <person name="Dong Y."/>
        </authorList>
    </citation>
    <scope>NUCLEOTIDE SEQUENCE [LARGE SCALE GENOMIC DNA]</scope>
    <source>
        <tissue evidence="10">Leaf</tissue>
    </source>
</reference>
<sequence>MVNPAIARNVVGIIGNVISFGLFFSPAPTFYGIVKKKSVEEFKPDPYIATVLNCAFWVFYGMPFVHPNSILVLSINSVGLVFEFFYLTIYYMYANNKGRKKVLIFLLIELIFFAAVALVTMLALHGTKKRSLVVGILSDIFNVMMYVSPLTVMAKVIKTKSVKYMPFWLSVANFLNGLCWTTYALIHPFDLFVLVNSNFTSHLVVLLLFLFPVNHPKWVEKLYKTKNPLSFISVSNLTHEKRIVFLFPSLHFSVFSALLSKMVSASVARNIIGIIGNVISFGLFFSPAPTFYKIIKQKSVEEFKPDPYIATVLNCAFWVLYGMPFVHPNSLLVVTINSVGLVIEFVYLAIFLIYATNKGRKKVSILLLSEAIFFATIILITMLALHGSKRRSLIVGIVCDVFNVMMYVSPLTIIAKVIKTKSVKYMPFWLSLANFLNGVCWTTYALIHPFDIYVLISNSIGVVSGLVQLILYASYCWRGENNDDNTTEVQLSQRPRDLEA</sequence>
<feature type="transmembrane region" description="Helical" evidence="9">
    <location>
        <begin position="366"/>
        <end position="387"/>
    </location>
</feature>
<name>A0A4D6M2S8_VIGUN</name>
<feature type="transmembrane region" description="Helical" evidence="9">
    <location>
        <begin position="307"/>
        <end position="326"/>
    </location>
</feature>
<evidence type="ECO:0000313" key="10">
    <source>
        <dbReference type="EMBL" id="QCD94898.1"/>
    </source>
</evidence>
<comment type="similarity">
    <text evidence="2">Belongs to the SWEET sugar transporter family.</text>
</comment>
<feature type="transmembrane region" description="Helical" evidence="9">
    <location>
        <begin position="427"/>
        <end position="447"/>
    </location>
</feature>
<keyword evidence="8 9" id="KW-0472">Membrane</keyword>
<keyword evidence="6" id="KW-0677">Repeat</keyword>
<comment type="subcellular location">
    <subcellularLocation>
        <location evidence="1">Endomembrane system</location>
        <topology evidence="1">Multi-pass membrane protein</topology>
    </subcellularLocation>
</comment>
<evidence type="ECO:0000256" key="4">
    <source>
        <dbReference type="ARBA" id="ARBA00022597"/>
    </source>
</evidence>
<feature type="transmembrane region" description="Helical" evidence="9">
    <location>
        <begin position="103"/>
        <end position="126"/>
    </location>
</feature>
<dbReference type="FunFam" id="1.20.1280.290:FF:000002">
    <property type="entry name" value="Bidirectional sugar transporter SWEET"/>
    <property type="match status" value="2"/>
</dbReference>
<evidence type="ECO:0000256" key="2">
    <source>
        <dbReference type="ARBA" id="ARBA00007809"/>
    </source>
</evidence>
<dbReference type="GO" id="GO:0051260">
    <property type="term" value="P:protein homooligomerization"/>
    <property type="evidence" value="ECO:0007669"/>
    <property type="project" value="UniProtKB-ARBA"/>
</dbReference>
<keyword evidence="7 9" id="KW-1133">Transmembrane helix</keyword>
<dbReference type="Proteomes" id="UP000501690">
    <property type="component" value="Linkage Group LG5"/>
</dbReference>
<dbReference type="PANTHER" id="PTHR10791">
    <property type="entry name" value="RAG1-ACTIVATING PROTEIN 1"/>
    <property type="match status" value="1"/>
</dbReference>
<feature type="transmembrane region" description="Helical" evidence="9">
    <location>
        <begin position="166"/>
        <end position="186"/>
    </location>
</feature>
<dbReference type="EMBL" id="CP039349">
    <property type="protein sequence ID" value="QCD94898.1"/>
    <property type="molecule type" value="Genomic_DNA"/>
</dbReference>
<gene>
    <name evidence="10" type="ORF">DEO72_LG5g2987</name>
</gene>
<feature type="transmembrane region" description="Helical" evidence="9">
    <location>
        <begin position="393"/>
        <end position="415"/>
    </location>
</feature>
<evidence type="ECO:0000256" key="9">
    <source>
        <dbReference type="SAM" id="Phobius"/>
    </source>
</evidence>
<evidence type="ECO:0000256" key="1">
    <source>
        <dbReference type="ARBA" id="ARBA00004127"/>
    </source>
</evidence>
<dbReference type="Pfam" id="PF03083">
    <property type="entry name" value="MtN3_slv"/>
    <property type="match status" value="4"/>
</dbReference>
<dbReference type="InterPro" id="IPR047664">
    <property type="entry name" value="SWEET"/>
</dbReference>
<accession>A0A4D6M2S8</accession>
<dbReference type="GO" id="GO:0012505">
    <property type="term" value="C:endomembrane system"/>
    <property type="evidence" value="ECO:0007669"/>
    <property type="project" value="UniProtKB-SubCell"/>
</dbReference>
<organism evidence="10 11">
    <name type="scientific">Vigna unguiculata</name>
    <name type="common">Cowpea</name>
    <dbReference type="NCBI Taxonomy" id="3917"/>
    <lineage>
        <taxon>Eukaryota</taxon>
        <taxon>Viridiplantae</taxon>
        <taxon>Streptophyta</taxon>
        <taxon>Embryophyta</taxon>
        <taxon>Tracheophyta</taxon>
        <taxon>Spermatophyta</taxon>
        <taxon>Magnoliopsida</taxon>
        <taxon>eudicotyledons</taxon>
        <taxon>Gunneridae</taxon>
        <taxon>Pentapetalae</taxon>
        <taxon>rosids</taxon>
        <taxon>fabids</taxon>
        <taxon>Fabales</taxon>
        <taxon>Fabaceae</taxon>
        <taxon>Papilionoideae</taxon>
        <taxon>50 kb inversion clade</taxon>
        <taxon>NPAAA clade</taxon>
        <taxon>indigoferoid/millettioid clade</taxon>
        <taxon>Phaseoleae</taxon>
        <taxon>Vigna</taxon>
    </lineage>
</organism>
<feature type="transmembrane region" description="Helical" evidence="9">
    <location>
        <begin position="332"/>
        <end position="354"/>
    </location>
</feature>